<sequence length="57" mass="6272">MLSEGSGSPKEKINFGLDPRHYGVGNVEVGDQIRLGGPILETPVCSYSRIWIMHKCV</sequence>
<dbReference type="AlphaFoldDB" id="A0A914L9L2"/>
<dbReference type="WBParaSite" id="Minc3s00341g10584">
    <property type="protein sequence ID" value="Minc3s00341g10584"/>
    <property type="gene ID" value="Minc3s00341g10584"/>
</dbReference>
<evidence type="ECO:0000313" key="2">
    <source>
        <dbReference type="WBParaSite" id="Minc3s00341g10584"/>
    </source>
</evidence>
<protein>
    <submittedName>
        <fullName evidence="2">Uncharacterized protein</fullName>
    </submittedName>
</protein>
<accession>A0A914L9L2</accession>
<reference evidence="2" key="1">
    <citation type="submission" date="2022-11" db="UniProtKB">
        <authorList>
            <consortium name="WormBaseParasite"/>
        </authorList>
    </citation>
    <scope>IDENTIFICATION</scope>
</reference>
<dbReference type="Proteomes" id="UP000887563">
    <property type="component" value="Unplaced"/>
</dbReference>
<name>A0A914L9L2_MELIC</name>
<keyword evidence="1" id="KW-1185">Reference proteome</keyword>
<evidence type="ECO:0000313" key="1">
    <source>
        <dbReference type="Proteomes" id="UP000887563"/>
    </source>
</evidence>
<proteinExistence type="predicted"/>
<organism evidence="1 2">
    <name type="scientific">Meloidogyne incognita</name>
    <name type="common">Southern root-knot nematode worm</name>
    <name type="synonym">Oxyuris incognita</name>
    <dbReference type="NCBI Taxonomy" id="6306"/>
    <lineage>
        <taxon>Eukaryota</taxon>
        <taxon>Metazoa</taxon>
        <taxon>Ecdysozoa</taxon>
        <taxon>Nematoda</taxon>
        <taxon>Chromadorea</taxon>
        <taxon>Rhabditida</taxon>
        <taxon>Tylenchina</taxon>
        <taxon>Tylenchomorpha</taxon>
        <taxon>Tylenchoidea</taxon>
        <taxon>Meloidogynidae</taxon>
        <taxon>Meloidogyninae</taxon>
        <taxon>Meloidogyne</taxon>
        <taxon>Meloidogyne incognita group</taxon>
    </lineage>
</organism>